<reference evidence="6" key="1">
    <citation type="submission" date="2020-10" db="EMBL/GenBank/DDBJ databases">
        <authorList>
            <person name="Gilroy R."/>
        </authorList>
    </citation>
    <scope>NUCLEOTIDE SEQUENCE</scope>
    <source>
        <strain evidence="6">CHK178-757</strain>
    </source>
</reference>
<evidence type="ECO:0000313" key="7">
    <source>
        <dbReference type="Proteomes" id="UP000823927"/>
    </source>
</evidence>
<gene>
    <name evidence="6" type="ORF">IAB46_09120</name>
</gene>
<dbReference type="Pfam" id="PF00933">
    <property type="entry name" value="Glyco_hydro_3"/>
    <property type="match status" value="1"/>
</dbReference>
<dbReference type="GO" id="GO:0004553">
    <property type="term" value="F:hydrolase activity, hydrolyzing O-glycosyl compounds"/>
    <property type="evidence" value="ECO:0007669"/>
    <property type="project" value="InterPro"/>
</dbReference>
<dbReference type="InterPro" id="IPR036881">
    <property type="entry name" value="Glyco_hydro_3_C_sf"/>
</dbReference>
<dbReference type="InterPro" id="IPR002772">
    <property type="entry name" value="Glyco_hydro_3_C"/>
</dbReference>
<evidence type="ECO:0000259" key="5">
    <source>
        <dbReference type="SMART" id="SM01217"/>
    </source>
</evidence>
<dbReference type="PANTHER" id="PTHR42715">
    <property type="entry name" value="BETA-GLUCOSIDASE"/>
    <property type="match status" value="1"/>
</dbReference>
<dbReference type="InterPro" id="IPR026891">
    <property type="entry name" value="Fn3-like"/>
</dbReference>
<dbReference type="AlphaFoldDB" id="A0A9D1F536"/>
<dbReference type="PROSITE" id="PS00775">
    <property type="entry name" value="GLYCOSYL_HYDROL_F3"/>
    <property type="match status" value="1"/>
</dbReference>
<feature type="domain" description="Fibronectin type III-like" evidence="5">
    <location>
        <begin position="361"/>
        <end position="432"/>
    </location>
</feature>
<organism evidence="6 7">
    <name type="scientific">Candidatus Scybalocola faecigallinarum</name>
    <dbReference type="NCBI Taxonomy" id="2840941"/>
    <lineage>
        <taxon>Bacteria</taxon>
        <taxon>Bacillati</taxon>
        <taxon>Bacillota</taxon>
        <taxon>Clostridia</taxon>
        <taxon>Lachnospirales</taxon>
        <taxon>Lachnospiraceae</taxon>
        <taxon>Lachnospiraceae incertae sedis</taxon>
        <taxon>Candidatus Scybalocola (ex Gilroy et al. 2021)</taxon>
    </lineage>
</organism>
<comment type="caution">
    <text evidence="6">The sequence shown here is derived from an EMBL/GenBank/DDBJ whole genome shotgun (WGS) entry which is preliminary data.</text>
</comment>
<dbReference type="InterPro" id="IPR017853">
    <property type="entry name" value="GH"/>
</dbReference>
<dbReference type="EMBL" id="DVIT01000031">
    <property type="protein sequence ID" value="HIS47696.1"/>
    <property type="molecule type" value="Genomic_DNA"/>
</dbReference>
<dbReference type="PRINTS" id="PR00133">
    <property type="entry name" value="GLHYDRLASE3"/>
</dbReference>
<evidence type="ECO:0000313" key="6">
    <source>
        <dbReference type="EMBL" id="HIS47696.1"/>
    </source>
</evidence>
<keyword evidence="4" id="KW-0326">Glycosidase</keyword>
<dbReference type="InterPro" id="IPR050288">
    <property type="entry name" value="Cellulose_deg_GH3"/>
</dbReference>
<dbReference type="SUPFAM" id="SSF52279">
    <property type="entry name" value="Beta-D-glucan exohydrolase, C-terminal domain"/>
    <property type="match status" value="1"/>
</dbReference>
<proteinExistence type="inferred from homology"/>
<evidence type="ECO:0000256" key="4">
    <source>
        <dbReference type="RuleBase" id="RU361161"/>
    </source>
</evidence>
<dbReference type="GO" id="GO:0005975">
    <property type="term" value="P:carbohydrate metabolic process"/>
    <property type="evidence" value="ECO:0007669"/>
    <property type="project" value="InterPro"/>
</dbReference>
<dbReference type="Gene3D" id="2.60.40.10">
    <property type="entry name" value="Immunoglobulins"/>
    <property type="match status" value="1"/>
</dbReference>
<dbReference type="InterPro" id="IPR019800">
    <property type="entry name" value="Glyco_hydro_3_AS"/>
</dbReference>
<dbReference type="InterPro" id="IPR001764">
    <property type="entry name" value="Glyco_hydro_3_N"/>
</dbReference>
<dbReference type="PANTHER" id="PTHR42715:SF10">
    <property type="entry name" value="BETA-GLUCOSIDASE"/>
    <property type="match status" value="1"/>
</dbReference>
<reference evidence="6" key="2">
    <citation type="journal article" date="2021" name="PeerJ">
        <title>Extensive microbial diversity within the chicken gut microbiome revealed by metagenomics and culture.</title>
        <authorList>
            <person name="Gilroy R."/>
            <person name="Ravi A."/>
            <person name="Getino M."/>
            <person name="Pursley I."/>
            <person name="Horton D.L."/>
            <person name="Alikhan N.F."/>
            <person name="Baker D."/>
            <person name="Gharbi K."/>
            <person name="Hall N."/>
            <person name="Watson M."/>
            <person name="Adriaenssens E.M."/>
            <person name="Foster-Nyarko E."/>
            <person name="Jarju S."/>
            <person name="Secka A."/>
            <person name="Antonio M."/>
            <person name="Oren A."/>
            <person name="Chaudhuri R.R."/>
            <person name="La Ragione R."/>
            <person name="Hildebrand F."/>
            <person name="Pallen M.J."/>
        </authorList>
    </citation>
    <scope>NUCLEOTIDE SEQUENCE</scope>
    <source>
        <strain evidence="6">CHK178-757</strain>
    </source>
</reference>
<evidence type="ECO:0000256" key="2">
    <source>
        <dbReference type="ARBA" id="ARBA00022801"/>
    </source>
</evidence>
<name>A0A9D1F536_9FIRM</name>
<keyword evidence="2 4" id="KW-0378">Hydrolase</keyword>
<dbReference type="Proteomes" id="UP000823927">
    <property type="component" value="Unassembled WGS sequence"/>
</dbReference>
<dbReference type="Pfam" id="PF14310">
    <property type="entry name" value="Fn3-like"/>
    <property type="match status" value="1"/>
</dbReference>
<dbReference type="InterPro" id="IPR036962">
    <property type="entry name" value="Glyco_hydro_3_N_sf"/>
</dbReference>
<keyword evidence="3" id="KW-0119">Carbohydrate metabolism</keyword>
<dbReference type="Gene3D" id="3.40.50.1700">
    <property type="entry name" value="Glycoside hydrolase family 3 C-terminal domain"/>
    <property type="match status" value="1"/>
</dbReference>
<dbReference type="SMART" id="SM01217">
    <property type="entry name" value="Fn3_like"/>
    <property type="match status" value="1"/>
</dbReference>
<sequence length="836" mass="89312">MNPYQTQASREALARQMVASSLVLLKNEDHCLPLRPGRAAFFGRAAYRLNISGSGSGDAGRGKKVLSLPEACAAQGIVPVGGLDDFYKDYFSNEVLPDPFEEFKKAFAGGADLVASGVIYEFFGRYNAQIHEVEVPREQILAAAGETDTAIYVLGRATGGEECDRRLEDDFELLEGEIRLLNQLCQAFKNVVVVLNVNGMVNLSGIRSMPQVKAILFAGLPGEMGALGIADVLSGAVSPSGKMAFTMAASYGDYPAAKDFSYNKDDPDSILEYKDYSLDAAANGSKGFEKSPVTVYREGIYIGYRYFDTFGKDVLYPFGYGLSYAAFKIKDAAVSLTAAGLDVTAVAANVGDPAQGASGREVVQVYVSRPQGRLEQPYQIFAGCCKTPEIGPGTEAQVAIPISWKDLASYDEESSSWILEAGDYVIRVGNSSRDTFPAAVVRLSETVICETAERALALNPANEGKISFLSSKDSTAGFAPVDPCVPVISLNSGDVKIQGATAKNGDGTPVDMAELTAQMTIPELAVLVNGYGPGLPFGGFGTAAPPTIQYEDGTDIAVSTHKTGNAGYISPAIEKYGIPSVFYKDGPAGVGKIAWPVEMLIACSFDADMAYAFGAACGQEADELMVDSWLGPALNLHRNPLGGRNFEYFSEDPVLSGILGAAIAQGAAQNCKTTVCPKHFAVNEQETYRRGSLKKSIDAVDSILTERTAREVYLKPFEMVIKTGCVRSLMTAFNKINGVFAAGNADLCTRILRDEWGFDGVVVTDWGDMDIVVDGADAVAAGNDVIMPGGPPVIHQVLKGYEEGRVSRGQLEAAVIHLMKLVKNSQSYKAWCMEKD</sequence>
<dbReference type="SUPFAM" id="SSF51445">
    <property type="entry name" value="(Trans)glycosidases"/>
    <property type="match status" value="1"/>
</dbReference>
<dbReference type="Gene3D" id="3.20.20.300">
    <property type="entry name" value="Glycoside hydrolase, family 3, N-terminal domain"/>
    <property type="match status" value="1"/>
</dbReference>
<protein>
    <submittedName>
        <fullName evidence="6">Glycoside hydrolase family 3 protein</fullName>
    </submittedName>
</protein>
<dbReference type="InterPro" id="IPR013783">
    <property type="entry name" value="Ig-like_fold"/>
</dbReference>
<accession>A0A9D1F536</accession>
<evidence type="ECO:0000256" key="3">
    <source>
        <dbReference type="ARBA" id="ARBA00023277"/>
    </source>
</evidence>
<dbReference type="Pfam" id="PF01915">
    <property type="entry name" value="Glyco_hydro_3_C"/>
    <property type="match status" value="1"/>
</dbReference>
<comment type="similarity">
    <text evidence="1 4">Belongs to the glycosyl hydrolase 3 family.</text>
</comment>
<evidence type="ECO:0000256" key="1">
    <source>
        <dbReference type="ARBA" id="ARBA00005336"/>
    </source>
</evidence>